<evidence type="ECO:0000259" key="1">
    <source>
        <dbReference type="Pfam" id="PF00534"/>
    </source>
</evidence>
<dbReference type="InterPro" id="IPR001296">
    <property type="entry name" value="Glyco_trans_1"/>
</dbReference>
<name>A0A1G9QIS0_9FIRM</name>
<evidence type="ECO:0000313" key="2">
    <source>
        <dbReference type="EMBL" id="SDM10691.1"/>
    </source>
</evidence>
<dbReference type="PANTHER" id="PTHR12526:SF630">
    <property type="entry name" value="GLYCOSYLTRANSFERASE"/>
    <property type="match status" value="1"/>
</dbReference>
<sequence length="393" mass="44430">MSTILLLYTANTSLVNGGGTEHVFVNMANEFVKRGYIVYAVVNDMDVSSFFLSFDSRVHLIKLRVRNAALPLAIKFKREINRIIPYCDSPKEKYITSLAVNIIKPLLAGQNITGIICYEHEDVLVANTLNLPHVPVIAMIHNAIEPKLGNMNAWALKEENKVTVHQVLMPDFVEKAKQYVTTRIVYIPNTINRVEESQWKKINDTAKTHCIVTVGRLDPVQKQTHILIEAFHILADTYPDWNVYIYGKEAENHTEYTRNLQQLIEKYQLQERVFLCGLEKDVMAKLQKADIFAFPSAYEGFGLALAEALSIGLPAVGYASADGVNKLLDNGKNGILCENGVLPFAKGLETVMESPALREKMGEEARKSVKKYSPDIVWNQWDQLLRQLQEHTL</sequence>
<gene>
    <name evidence="2" type="ORF">SAMN05660299_00249</name>
</gene>
<protein>
    <submittedName>
        <fullName evidence="2">Glycosyltransferase involved in cell wall bisynthesis</fullName>
    </submittedName>
</protein>
<proteinExistence type="predicted"/>
<dbReference type="Gene3D" id="3.40.50.2000">
    <property type="entry name" value="Glycogen Phosphorylase B"/>
    <property type="match status" value="2"/>
</dbReference>
<keyword evidence="3" id="KW-1185">Reference proteome</keyword>
<dbReference type="EMBL" id="FNHQ01000001">
    <property type="protein sequence ID" value="SDM10691.1"/>
    <property type="molecule type" value="Genomic_DNA"/>
</dbReference>
<feature type="domain" description="Glycosyl transferase family 1" evidence="1">
    <location>
        <begin position="202"/>
        <end position="367"/>
    </location>
</feature>
<evidence type="ECO:0000313" key="3">
    <source>
        <dbReference type="Proteomes" id="UP000199309"/>
    </source>
</evidence>
<dbReference type="SUPFAM" id="SSF53756">
    <property type="entry name" value="UDP-Glycosyltransferase/glycogen phosphorylase"/>
    <property type="match status" value="1"/>
</dbReference>
<dbReference type="Proteomes" id="UP000199309">
    <property type="component" value="Unassembled WGS sequence"/>
</dbReference>
<dbReference type="AlphaFoldDB" id="A0A1G9QIS0"/>
<dbReference type="STRING" id="349095.SAMN05660299_00249"/>
<dbReference type="GO" id="GO:0016757">
    <property type="term" value="F:glycosyltransferase activity"/>
    <property type="evidence" value="ECO:0007669"/>
    <property type="project" value="InterPro"/>
</dbReference>
<dbReference type="Pfam" id="PF00534">
    <property type="entry name" value="Glycos_transf_1"/>
    <property type="match status" value="1"/>
</dbReference>
<dbReference type="OrthoDB" id="267399at2"/>
<dbReference type="PANTHER" id="PTHR12526">
    <property type="entry name" value="GLYCOSYLTRANSFERASE"/>
    <property type="match status" value="1"/>
</dbReference>
<dbReference type="RefSeq" id="WP_091647454.1">
    <property type="nucleotide sequence ID" value="NZ_FNHQ01000001.1"/>
</dbReference>
<accession>A0A1G9QIS0</accession>
<organism evidence="2 3">
    <name type="scientific">Megasphaera paucivorans</name>
    <dbReference type="NCBI Taxonomy" id="349095"/>
    <lineage>
        <taxon>Bacteria</taxon>
        <taxon>Bacillati</taxon>
        <taxon>Bacillota</taxon>
        <taxon>Negativicutes</taxon>
        <taxon>Veillonellales</taxon>
        <taxon>Veillonellaceae</taxon>
        <taxon>Megasphaera</taxon>
    </lineage>
</organism>
<reference evidence="2 3" key="1">
    <citation type="submission" date="2016-10" db="EMBL/GenBank/DDBJ databases">
        <authorList>
            <person name="de Groot N.N."/>
        </authorList>
    </citation>
    <scope>NUCLEOTIDE SEQUENCE [LARGE SCALE GENOMIC DNA]</scope>
    <source>
        <strain evidence="2 3">DSM 16981</strain>
    </source>
</reference>
<keyword evidence="2" id="KW-0808">Transferase</keyword>